<feature type="transmembrane region" description="Helical" evidence="9">
    <location>
        <begin position="321"/>
        <end position="341"/>
    </location>
</feature>
<proteinExistence type="inferred from homology"/>
<comment type="caution">
    <text evidence="11">The sequence shown here is derived from an EMBL/GenBank/DDBJ whole genome shotgun (WGS) entry which is preliminary data.</text>
</comment>
<dbReference type="Pfam" id="PF06472">
    <property type="entry name" value="ABC_membrane_2"/>
    <property type="match status" value="1"/>
</dbReference>
<dbReference type="InterPro" id="IPR011527">
    <property type="entry name" value="ABC1_TM_dom"/>
</dbReference>
<evidence type="ECO:0000313" key="12">
    <source>
        <dbReference type="Proteomes" id="UP001157974"/>
    </source>
</evidence>
<dbReference type="InterPro" id="IPR050835">
    <property type="entry name" value="ABC_transporter_sub-D"/>
</dbReference>
<feature type="transmembrane region" description="Helical" evidence="9">
    <location>
        <begin position="29"/>
        <end position="50"/>
    </location>
</feature>
<keyword evidence="7 9" id="KW-1133">Transmembrane helix</keyword>
<feature type="transmembrane region" description="Helical" evidence="9">
    <location>
        <begin position="283"/>
        <end position="301"/>
    </location>
</feature>
<dbReference type="AlphaFoldDB" id="A0AAV8UPZ0"/>
<evidence type="ECO:0000259" key="10">
    <source>
        <dbReference type="SMART" id="SM00382"/>
    </source>
</evidence>
<dbReference type="GO" id="GO:0016887">
    <property type="term" value="F:ATP hydrolysis activity"/>
    <property type="evidence" value="ECO:0007669"/>
    <property type="project" value="InterPro"/>
</dbReference>
<feature type="transmembrane region" description="Helical" evidence="9">
    <location>
        <begin position="71"/>
        <end position="91"/>
    </location>
</feature>
<evidence type="ECO:0000256" key="2">
    <source>
        <dbReference type="ARBA" id="ARBA00014334"/>
    </source>
</evidence>
<gene>
    <name evidence="11" type="ORF">NDN08_001099</name>
</gene>
<evidence type="ECO:0000256" key="3">
    <source>
        <dbReference type="ARBA" id="ARBA00022448"/>
    </source>
</evidence>
<dbReference type="InterPro" id="IPR003439">
    <property type="entry name" value="ABC_transporter-like_ATP-bd"/>
</dbReference>
<evidence type="ECO:0000256" key="9">
    <source>
        <dbReference type="SAM" id="Phobius"/>
    </source>
</evidence>
<sequence>MDSGKLSWSLIGTIFRLCSQCQNGSLLDWISILGITTFVILYVMFGYLMLLVPGEIYQALINDDTSAFRRAMTKLFFTTLATVIARSMIGFSRDVAANRWRNCLTLYLHKEYLRSGDVPPCYQVCRDGRVDNPDQRIVDDARTFPFTLAGIIAGGYGSSGTDGIGDLGGGILEAVITLSWYSFQTYKRTGWVSVLFAYGWTAVVAFVGYFLVNRTSSLVVVQEALEATFRSSHVEVKHRCEDMAFNGPGGFEKDYLNSCVTSAVQNMYRVIAWRTSLNSVDNFFMYFLSFVMYSALGVAVFSGAGEENGFYSDPSEKAKWIAQTGGIFISLLTSLTIVINLNSPASNLAAQAWRIGKFLDSVTSVDDNPVTRTDGLNYRSSSTDIRLVPKSSLLIAGPNASGKTTLLRRIRALWPAHGVLERPPIVGSCDPYADSHSSSIMFLTGQPYLPFSRPLLEQVAYPDTASTTKAEDETEIILGRVGLEYLLDRFKLQDEVDWYRILSAGEQQRLALARVLYHQPTFAVLDEATSCLDEESEVTLVKAMQAQGIGVVMVSFRKKVRGLFGEVINLRREGHG</sequence>
<evidence type="ECO:0000256" key="6">
    <source>
        <dbReference type="ARBA" id="ARBA00022840"/>
    </source>
</evidence>
<dbReference type="SUPFAM" id="SSF90123">
    <property type="entry name" value="ABC transporter transmembrane region"/>
    <property type="match status" value="1"/>
</dbReference>
<dbReference type="SMART" id="SM00382">
    <property type="entry name" value="AAA"/>
    <property type="match status" value="1"/>
</dbReference>
<dbReference type="InterPro" id="IPR017871">
    <property type="entry name" value="ABC_transporter-like_CS"/>
</dbReference>
<dbReference type="SUPFAM" id="SSF52540">
    <property type="entry name" value="P-loop containing nucleoside triphosphate hydrolases"/>
    <property type="match status" value="1"/>
</dbReference>
<keyword evidence="5" id="KW-0547">Nucleotide-binding</keyword>
<accession>A0AAV8UPZ0</accession>
<reference evidence="11 12" key="1">
    <citation type="journal article" date="2023" name="Nat. Commun.">
        <title>Origin of minicircular mitochondrial genomes in red algae.</title>
        <authorList>
            <person name="Lee Y."/>
            <person name="Cho C.H."/>
            <person name="Lee Y.M."/>
            <person name="Park S.I."/>
            <person name="Yang J.H."/>
            <person name="West J.A."/>
            <person name="Bhattacharya D."/>
            <person name="Yoon H.S."/>
        </authorList>
    </citation>
    <scope>NUCLEOTIDE SEQUENCE [LARGE SCALE GENOMIC DNA]</scope>
    <source>
        <strain evidence="11 12">CCMP1338</strain>
        <tissue evidence="11">Whole cell</tissue>
    </source>
</reference>
<dbReference type="GO" id="GO:0005524">
    <property type="term" value="F:ATP binding"/>
    <property type="evidence" value="ECO:0007669"/>
    <property type="project" value="UniProtKB-KW"/>
</dbReference>
<dbReference type="PANTHER" id="PTHR11384">
    <property type="entry name" value="ATP-BINDING CASSETTE, SUB-FAMILY D MEMBER"/>
    <property type="match status" value="1"/>
</dbReference>
<keyword evidence="3" id="KW-0813">Transport</keyword>
<dbReference type="InterPro" id="IPR027417">
    <property type="entry name" value="P-loop_NTPase"/>
</dbReference>
<organism evidence="11 12">
    <name type="scientific">Rhodosorus marinus</name>
    <dbReference type="NCBI Taxonomy" id="101924"/>
    <lineage>
        <taxon>Eukaryota</taxon>
        <taxon>Rhodophyta</taxon>
        <taxon>Stylonematophyceae</taxon>
        <taxon>Stylonematales</taxon>
        <taxon>Stylonemataceae</taxon>
        <taxon>Rhodosorus</taxon>
    </lineage>
</organism>
<evidence type="ECO:0000256" key="7">
    <source>
        <dbReference type="ARBA" id="ARBA00022989"/>
    </source>
</evidence>
<dbReference type="EMBL" id="JAMWBK010000005">
    <property type="protein sequence ID" value="KAJ8904581.1"/>
    <property type="molecule type" value="Genomic_DNA"/>
</dbReference>
<name>A0AAV8UPZ0_9RHOD</name>
<keyword evidence="6" id="KW-0067">ATP-binding</keyword>
<dbReference type="InterPro" id="IPR036640">
    <property type="entry name" value="ABC1_TM_sf"/>
</dbReference>
<evidence type="ECO:0000256" key="1">
    <source>
        <dbReference type="ARBA" id="ARBA00008575"/>
    </source>
</evidence>
<protein>
    <recommendedName>
        <fullName evidence="2">Probable ATP-dependent transporter ycf16</fullName>
    </recommendedName>
</protein>
<dbReference type="Gene3D" id="3.40.50.300">
    <property type="entry name" value="P-loop containing nucleotide triphosphate hydrolases"/>
    <property type="match status" value="1"/>
</dbReference>
<dbReference type="PANTHER" id="PTHR11384:SF59">
    <property type="entry name" value="LYSOSOMAL COBALAMIN TRANSPORTER ABCD4"/>
    <property type="match status" value="1"/>
</dbReference>
<dbReference type="GO" id="GO:0016020">
    <property type="term" value="C:membrane"/>
    <property type="evidence" value="ECO:0007669"/>
    <property type="project" value="InterPro"/>
</dbReference>
<keyword evidence="8 9" id="KW-0472">Membrane</keyword>
<dbReference type="InterPro" id="IPR003593">
    <property type="entry name" value="AAA+_ATPase"/>
</dbReference>
<feature type="domain" description="AAA+ ATPase" evidence="10">
    <location>
        <begin position="389"/>
        <end position="574"/>
    </location>
</feature>
<dbReference type="GO" id="GO:0140359">
    <property type="term" value="F:ABC-type transporter activity"/>
    <property type="evidence" value="ECO:0007669"/>
    <property type="project" value="InterPro"/>
</dbReference>
<dbReference type="Proteomes" id="UP001157974">
    <property type="component" value="Unassembled WGS sequence"/>
</dbReference>
<dbReference type="PROSITE" id="PS00211">
    <property type="entry name" value="ABC_TRANSPORTER_1"/>
    <property type="match status" value="1"/>
</dbReference>
<evidence type="ECO:0000256" key="5">
    <source>
        <dbReference type="ARBA" id="ARBA00022741"/>
    </source>
</evidence>
<keyword evidence="4 9" id="KW-0812">Transmembrane</keyword>
<feature type="transmembrane region" description="Helical" evidence="9">
    <location>
        <begin position="190"/>
        <end position="212"/>
    </location>
</feature>
<comment type="similarity">
    <text evidence="1">Belongs to the ABC transporter superfamily. ABCD family. Peroxisomal fatty acyl CoA transporter (TC 3.A.1.203) subfamily.</text>
</comment>
<dbReference type="Pfam" id="PF00005">
    <property type="entry name" value="ABC_tran"/>
    <property type="match status" value="1"/>
</dbReference>
<evidence type="ECO:0000313" key="11">
    <source>
        <dbReference type="EMBL" id="KAJ8904581.1"/>
    </source>
</evidence>
<evidence type="ECO:0000256" key="8">
    <source>
        <dbReference type="ARBA" id="ARBA00023136"/>
    </source>
</evidence>
<evidence type="ECO:0000256" key="4">
    <source>
        <dbReference type="ARBA" id="ARBA00022692"/>
    </source>
</evidence>
<keyword evidence="12" id="KW-1185">Reference proteome</keyword>